<proteinExistence type="inferred from homology"/>
<evidence type="ECO:0000259" key="6">
    <source>
        <dbReference type="PROSITE" id="PS50213"/>
    </source>
</evidence>
<evidence type="ECO:0000256" key="1">
    <source>
        <dbReference type="ARBA" id="ARBA00004496"/>
    </source>
</evidence>
<dbReference type="Proteomes" id="UP000306102">
    <property type="component" value="Unassembled WGS sequence"/>
</dbReference>
<keyword evidence="8" id="KW-1185">Reference proteome</keyword>
<dbReference type="GO" id="GO:0005094">
    <property type="term" value="F:Rho GDP-dissociation inhibitor activity"/>
    <property type="evidence" value="ECO:0007669"/>
    <property type="project" value="InterPro"/>
</dbReference>
<dbReference type="FunFam" id="2.30.180.10:FF:000012">
    <property type="entry name" value="Fasciclin-like arabinogalactan protein 7"/>
    <property type="match status" value="1"/>
</dbReference>
<dbReference type="PROSITE" id="PS50213">
    <property type="entry name" value="FAS1"/>
    <property type="match status" value="1"/>
</dbReference>
<reference evidence="7 8" key="1">
    <citation type="journal article" date="2018" name="Proc. Natl. Acad. Sci. U.S.A.">
        <title>Draft genome sequence of Camellia sinensis var. sinensis provides insights into the evolution of the tea genome and tea quality.</title>
        <authorList>
            <person name="Wei C."/>
            <person name="Yang H."/>
            <person name="Wang S."/>
            <person name="Zhao J."/>
            <person name="Liu C."/>
            <person name="Gao L."/>
            <person name="Xia E."/>
            <person name="Lu Y."/>
            <person name="Tai Y."/>
            <person name="She G."/>
            <person name="Sun J."/>
            <person name="Cao H."/>
            <person name="Tong W."/>
            <person name="Gao Q."/>
            <person name="Li Y."/>
            <person name="Deng W."/>
            <person name="Jiang X."/>
            <person name="Wang W."/>
            <person name="Chen Q."/>
            <person name="Zhang S."/>
            <person name="Li H."/>
            <person name="Wu J."/>
            <person name="Wang P."/>
            <person name="Li P."/>
            <person name="Shi C."/>
            <person name="Zheng F."/>
            <person name="Jian J."/>
            <person name="Huang B."/>
            <person name="Shan D."/>
            <person name="Shi M."/>
            <person name="Fang C."/>
            <person name="Yue Y."/>
            <person name="Li F."/>
            <person name="Li D."/>
            <person name="Wei S."/>
            <person name="Han B."/>
            <person name="Jiang C."/>
            <person name="Yin Y."/>
            <person name="Xia T."/>
            <person name="Zhang Z."/>
            <person name="Bennetzen J.L."/>
            <person name="Zhao S."/>
            <person name="Wan X."/>
        </authorList>
    </citation>
    <scope>NUCLEOTIDE SEQUENCE [LARGE SCALE GENOMIC DNA]</scope>
    <source>
        <strain evidence="8">cv. Shuchazao</strain>
        <tissue evidence="7">Leaf</tissue>
    </source>
</reference>
<dbReference type="PANTHER" id="PTHR10980">
    <property type="entry name" value="RHO GDP-DISSOCIATION INHIBITOR"/>
    <property type="match status" value="1"/>
</dbReference>
<dbReference type="InterPro" id="IPR036378">
    <property type="entry name" value="FAS1_dom_sf"/>
</dbReference>
<dbReference type="SUPFAM" id="SSF81296">
    <property type="entry name" value="E set domains"/>
    <property type="match status" value="1"/>
</dbReference>
<dbReference type="SMART" id="SM00554">
    <property type="entry name" value="FAS1"/>
    <property type="match status" value="1"/>
</dbReference>
<dbReference type="EMBL" id="SDRB02005351">
    <property type="protein sequence ID" value="THG14436.1"/>
    <property type="molecule type" value="Genomic_DNA"/>
</dbReference>
<feature type="region of interest" description="Disordered" evidence="5">
    <location>
        <begin position="1"/>
        <end position="82"/>
    </location>
</feature>
<dbReference type="InterPro" id="IPR000406">
    <property type="entry name" value="Rho_GDI"/>
</dbReference>
<dbReference type="Pfam" id="PF02469">
    <property type="entry name" value="Fasciclin"/>
    <property type="match status" value="1"/>
</dbReference>
<evidence type="ECO:0000313" key="8">
    <source>
        <dbReference type="Proteomes" id="UP000306102"/>
    </source>
</evidence>
<evidence type="ECO:0000313" key="7">
    <source>
        <dbReference type="EMBL" id="THG14436.1"/>
    </source>
</evidence>
<dbReference type="Gene3D" id="2.30.180.10">
    <property type="entry name" value="FAS1 domain"/>
    <property type="match status" value="1"/>
</dbReference>
<comment type="similarity">
    <text evidence="3">Belongs to the Rho GDI family.</text>
</comment>
<evidence type="ECO:0000256" key="2">
    <source>
        <dbReference type="ARBA" id="ARBA00007843"/>
    </source>
</evidence>
<dbReference type="Pfam" id="PF02115">
    <property type="entry name" value="Rho_GDI"/>
    <property type="match status" value="1"/>
</dbReference>
<dbReference type="FunFam" id="2.70.50.30:FF:000002">
    <property type="entry name" value="Rho GDP-dissociation inhibitor 1"/>
    <property type="match status" value="1"/>
</dbReference>
<evidence type="ECO:0000256" key="5">
    <source>
        <dbReference type="SAM" id="MobiDB-lite"/>
    </source>
</evidence>
<evidence type="ECO:0000256" key="3">
    <source>
        <dbReference type="ARBA" id="ARBA00009758"/>
    </source>
</evidence>
<dbReference type="Gene3D" id="2.70.50.30">
    <property type="entry name" value="Coagulation Factor XIII, subunit A, domain 1"/>
    <property type="match status" value="1"/>
</dbReference>
<dbReference type="GO" id="GO:0016020">
    <property type="term" value="C:membrane"/>
    <property type="evidence" value="ECO:0007669"/>
    <property type="project" value="TreeGrafter"/>
</dbReference>
<dbReference type="GO" id="GO:0005829">
    <property type="term" value="C:cytosol"/>
    <property type="evidence" value="ECO:0007669"/>
    <property type="project" value="TreeGrafter"/>
</dbReference>
<feature type="compositionally biased region" description="Low complexity" evidence="5">
    <location>
        <begin position="442"/>
        <end position="451"/>
    </location>
</feature>
<dbReference type="InterPro" id="IPR024792">
    <property type="entry name" value="RhoGDI_dom_sf"/>
</dbReference>
<sequence length="491" mass="53134">MSLAVGAVSCSNNMGLDENKEGGEKSGVQESGDESELNMKRNMSDSSFYATEDEDEDEYGNKIQLGPQCTLKEQLEKDKDDESLRRWKEQLLGSVDVNNVGETLEPEVKILSLSILSLERPDIVIPIPEDGNPKGLWFTLKEGSRYSLRFSFQVSNNIVSGLKYTNIVWKTGMKVDSTKEMLGTFSPQQEPYTHVIPEETTPSGMFARGSYTAKTKEFGEAVHQKNINPKNLGKKMDFTVIFMVSTTLALLCSPSTHAQTAAPPSLAPTPAPAPAPGFVNLTDLLSVAGPFHTFLSYLESTKTIETFQNQANNTEEGITLFVPKDDAFSSLKKSTLSNLTQDQLKSICLFHALSHYYSLSDFKNLSETSPISTFAGGQYSLNFTDVSGTVHIGSGWTNTKVSSSVYSTDPIAIYQVDKVLLPEAIFGTDIPPTPAPAPAPDIAPAADAPAGKDGGKPSTSSSLASSCYRIVNLGVWSQLVLAVASGLVVFF</sequence>
<feature type="compositionally biased region" description="Basic and acidic residues" evidence="5">
    <location>
        <begin position="73"/>
        <end position="82"/>
    </location>
</feature>
<dbReference type="GO" id="GO:0007266">
    <property type="term" value="P:Rho protein signal transduction"/>
    <property type="evidence" value="ECO:0007669"/>
    <property type="project" value="InterPro"/>
</dbReference>
<comment type="subcellular location">
    <subcellularLocation>
        <location evidence="1">Cytoplasm</location>
    </subcellularLocation>
</comment>
<accession>A0A4S4EF80</accession>
<evidence type="ECO:0000256" key="4">
    <source>
        <dbReference type="ARBA" id="ARBA00022490"/>
    </source>
</evidence>
<name>A0A4S4EF80_CAMSN</name>
<protein>
    <recommendedName>
        <fullName evidence="6">FAS1 domain-containing protein</fullName>
    </recommendedName>
</protein>
<organism evidence="7 8">
    <name type="scientific">Camellia sinensis var. sinensis</name>
    <name type="common">China tea</name>
    <dbReference type="NCBI Taxonomy" id="542762"/>
    <lineage>
        <taxon>Eukaryota</taxon>
        <taxon>Viridiplantae</taxon>
        <taxon>Streptophyta</taxon>
        <taxon>Embryophyta</taxon>
        <taxon>Tracheophyta</taxon>
        <taxon>Spermatophyta</taxon>
        <taxon>Magnoliopsida</taxon>
        <taxon>eudicotyledons</taxon>
        <taxon>Gunneridae</taxon>
        <taxon>Pentapetalae</taxon>
        <taxon>asterids</taxon>
        <taxon>Ericales</taxon>
        <taxon>Theaceae</taxon>
        <taxon>Camellia</taxon>
    </lineage>
</organism>
<comment type="similarity">
    <text evidence="2">Belongs to the fasciclin-like AGP family.</text>
</comment>
<dbReference type="InterPro" id="IPR014756">
    <property type="entry name" value="Ig_E-set"/>
</dbReference>
<dbReference type="InterPro" id="IPR000782">
    <property type="entry name" value="FAS1_domain"/>
</dbReference>
<gene>
    <name evidence="7" type="ORF">TEA_014920</name>
</gene>
<keyword evidence="4" id="KW-0963">Cytoplasm</keyword>
<dbReference type="AlphaFoldDB" id="A0A4S4EF80"/>
<dbReference type="PANTHER" id="PTHR10980:SF3">
    <property type="entry name" value="LD16419P"/>
    <property type="match status" value="1"/>
</dbReference>
<feature type="region of interest" description="Disordered" evidence="5">
    <location>
        <begin position="436"/>
        <end position="458"/>
    </location>
</feature>
<comment type="caution">
    <text evidence="7">The sequence shown here is derived from an EMBL/GenBank/DDBJ whole genome shotgun (WGS) entry which is preliminary data.</text>
</comment>
<feature type="domain" description="FAS1" evidence="6">
    <location>
        <begin position="278"/>
        <end position="420"/>
    </location>
</feature>
<dbReference type="SUPFAM" id="SSF82153">
    <property type="entry name" value="FAS1 domain"/>
    <property type="match status" value="1"/>
</dbReference>